<evidence type="ECO:0000256" key="8">
    <source>
        <dbReference type="ARBA" id="ARBA00023098"/>
    </source>
</evidence>
<dbReference type="Proteomes" id="UP000289340">
    <property type="component" value="Chromosome 17"/>
</dbReference>
<dbReference type="Gene3D" id="3.30.420.10">
    <property type="entry name" value="Ribonuclease H-like superfamily/Ribonuclease H"/>
    <property type="match status" value="2"/>
</dbReference>
<evidence type="ECO:0000256" key="3">
    <source>
        <dbReference type="ARBA" id="ARBA00019082"/>
    </source>
</evidence>
<feature type="transmembrane region" description="Helical" evidence="14">
    <location>
        <begin position="416"/>
        <end position="436"/>
    </location>
</feature>
<proteinExistence type="inferred from homology"/>
<dbReference type="InterPro" id="IPR012337">
    <property type="entry name" value="RNaseH-like_sf"/>
</dbReference>
<dbReference type="GO" id="GO:0016020">
    <property type="term" value="C:membrane"/>
    <property type="evidence" value="ECO:0007669"/>
    <property type="project" value="UniProtKB-SubCell"/>
</dbReference>
<dbReference type="SUPFAM" id="SSF54160">
    <property type="entry name" value="Chromo domain-like"/>
    <property type="match status" value="1"/>
</dbReference>
<feature type="transmembrane region" description="Helical" evidence="14">
    <location>
        <begin position="367"/>
        <end position="385"/>
    </location>
</feature>
<dbReference type="PANTHER" id="PTHR31201">
    <property type="entry name" value="OS01G0585100 PROTEIN"/>
    <property type="match status" value="1"/>
</dbReference>
<dbReference type="AlphaFoldDB" id="A0A445G269"/>
<feature type="transmembrane region" description="Helical" evidence="14">
    <location>
        <begin position="442"/>
        <end position="464"/>
    </location>
</feature>
<feature type="transmembrane region" description="Helical" evidence="14">
    <location>
        <begin position="591"/>
        <end position="614"/>
    </location>
</feature>
<evidence type="ECO:0000256" key="11">
    <source>
        <dbReference type="ARBA" id="ARBA00023264"/>
    </source>
</evidence>
<keyword evidence="16" id="KW-1185">Reference proteome</keyword>
<feature type="transmembrane region" description="Helical" evidence="14">
    <location>
        <begin position="476"/>
        <end position="495"/>
    </location>
</feature>
<organism evidence="15 16">
    <name type="scientific">Glycine soja</name>
    <name type="common">Wild soybean</name>
    <dbReference type="NCBI Taxonomy" id="3848"/>
    <lineage>
        <taxon>Eukaryota</taxon>
        <taxon>Viridiplantae</taxon>
        <taxon>Streptophyta</taxon>
        <taxon>Embryophyta</taxon>
        <taxon>Tracheophyta</taxon>
        <taxon>Spermatophyta</taxon>
        <taxon>Magnoliopsida</taxon>
        <taxon>eudicotyledons</taxon>
        <taxon>Gunneridae</taxon>
        <taxon>Pentapetalae</taxon>
        <taxon>rosids</taxon>
        <taxon>fabids</taxon>
        <taxon>Fabales</taxon>
        <taxon>Fabaceae</taxon>
        <taxon>Papilionoideae</taxon>
        <taxon>50 kb inversion clade</taxon>
        <taxon>NPAAA clade</taxon>
        <taxon>indigoferoid/millettioid clade</taxon>
        <taxon>Phaseoleae</taxon>
        <taxon>Glycine</taxon>
        <taxon>Glycine subgen. Soja</taxon>
    </lineage>
</organism>
<keyword evidence="5" id="KW-0808">Transferase</keyword>
<protein>
    <recommendedName>
        <fullName evidence="3">Glycerophosphocholine acyltransferase 1</fullName>
    </recommendedName>
</protein>
<feature type="transmembrane region" description="Helical" evidence="14">
    <location>
        <begin position="523"/>
        <end position="546"/>
    </location>
</feature>
<dbReference type="SUPFAM" id="SSF53098">
    <property type="entry name" value="Ribonuclease H-like"/>
    <property type="match status" value="1"/>
</dbReference>
<dbReference type="GO" id="GO:0016746">
    <property type="term" value="F:acyltransferase activity"/>
    <property type="evidence" value="ECO:0007669"/>
    <property type="project" value="UniProtKB-KW"/>
</dbReference>
<keyword evidence="12" id="KW-0012">Acyltransferase</keyword>
<evidence type="ECO:0000313" key="16">
    <source>
        <dbReference type="Proteomes" id="UP000289340"/>
    </source>
</evidence>
<dbReference type="InterPro" id="IPR016197">
    <property type="entry name" value="Chromo-like_dom_sf"/>
</dbReference>
<evidence type="ECO:0000256" key="6">
    <source>
        <dbReference type="ARBA" id="ARBA00022692"/>
    </source>
</evidence>
<dbReference type="InterPro" id="IPR036397">
    <property type="entry name" value="RNaseH_sf"/>
</dbReference>
<sequence length="668" mass="78048">MELLTIHWQQIKYETRKPAGLLQPLPVTSSPWEDISLDFIMSLPPSHGYTTILVVVDRFTKGAHFGALPSLRLRMSTAYHPKTDGQTEVLNRTLEQYLQCFVHDTPTRWFAYLSLAKWCHNTSIHSATGITPFEATYGKLRPYRQTSISRTSFNKLSKRYYGPFQTSERIATDNHPLIEPLQILNRKWDSDVSPPSLLVLVQWNGLAPEETSWEKWEDLRETFHLETRWFCRQRVLIEHDKPGPREQLTNLYSCRNTRKDRPKAVSSACAVRKKVIFNLSFSFLLLEITLDLETKGEALSVNMSDTEDHAAEYSNGDESPPKPRQRFRDRSKEMLSKQAVQTKQMLSKQAVKIAKQAEEHERFINKVTHLAGVLGFGGFCFLLGARPQDIPYVYCLFYVIFVPLRWIYYRSKKWHYYLLDFCYYANTIFLIDLLFYSSNEKLFMVCFSFAELLQGPLAWALIVWRCSLVFSSLDKIVSVLIHLLPGLVFFTIRWWNPATFEAMHPEGTARRPTWPYIEDKSYLWTWLFLVPLVAYTLWQVLYFLIVNVLRRQRLLRDPEVMTSYRELSKKAQKANNIWWRLSGLLGDQNRMLMYIFLQGIFTVATMALTVPIFLSYELHVVFQILKVSASIWNGGSFLLEVMPRQAILKEKKKSEMQPVEAQPNHDHQ</sequence>
<evidence type="ECO:0000256" key="4">
    <source>
        <dbReference type="ARBA" id="ARBA00022516"/>
    </source>
</evidence>
<keyword evidence="8" id="KW-0443">Lipid metabolism</keyword>
<feature type="region of interest" description="Disordered" evidence="13">
    <location>
        <begin position="309"/>
        <end position="330"/>
    </location>
</feature>
<gene>
    <name evidence="15" type="ORF">D0Y65_044934</name>
</gene>
<dbReference type="InterPro" id="IPR021261">
    <property type="entry name" value="GPCAT"/>
</dbReference>
<feature type="transmembrane region" description="Helical" evidence="14">
    <location>
        <begin position="391"/>
        <end position="409"/>
    </location>
</feature>
<comment type="similarity">
    <text evidence="2">Belongs to the GPC1 family.</text>
</comment>
<keyword evidence="6 14" id="KW-0812">Transmembrane</keyword>
<dbReference type="Pfam" id="PF10998">
    <property type="entry name" value="DUF2838"/>
    <property type="match status" value="1"/>
</dbReference>
<evidence type="ECO:0000256" key="13">
    <source>
        <dbReference type="SAM" id="MobiDB-lite"/>
    </source>
</evidence>
<evidence type="ECO:0000256" key="12">
    <source>
        <dbReference type="ARBA" id="ARBA00023315"/>
    </source>
</evidence>
<keyword evidence="10" id="KW-0594">Phospholipid biosynthesis</keyword>
<evidence type="ECO:0000256" key="5">
    <source>
        <dbReference type="ARBA" id="ARBA00022679"/>
    </source>
</evidence>
<keyword evidence="4" id="KW-0444">Lipid biosynthesis</keyword>
<evidence type="ECO:0000256" key="14">
    <source>
        <dbReference type="SAM" id="Phobius"/>
    </source>
</evidence>
<reference evidence="15 16" key="1">
    <citation type="submission" date="2018-09" db="EMBL/GenBank/DDBJ databases">
        <title>A high-quality reference genome of wild soybean provides a powerful tool to mine soybean genomes.</title>
        <authorList>
            <person name="Xie M."/>
            <person name="Chung C.Y.L."/>
            <person name="Li M.-W."/>
            <person name="Wong F.-L."/>
            <person name="Chan T.-F."/>
            <person name="Lam H.-M."/>
        </authorList>
    </citation>
    <scope>NUCLEOTIDE SEQUENCE [LARGE SCALE GENOMIC DNA]</scope>
    <source>
        <strain evidence="16">cv. W05</strain>
        <tissue evidence="15">Hypocotyl of etiolated seedlings</tissue>
    </source>
</reference>
<comment type="subcellular location">
    <subcellularLocation>
        <location evidence="1">Membrane</location>
        <topology evidence="1">Multi-pass membrane protein</topology>
    </subcellularLocation>
</comment>
<evidence type="ECO:0000256" key="9">
    <source>
        <dbReference type="ARBA" id="ARBA00023136"/>
    </source>
</evidence>
<comment type="caution">
    <text evidence="15">The sequence shown here is derived from an EMBL/GenBank/DDBJ whole genome shotgun (WGS) entry which is preliminary data.</text>
</comment>
<keyword evidence="11" id="KW-1208">Phospholipid metabolism</keyword>
<evidence type="ECO:0000256" key="1">
    <source>
        <dbReference type="ARBA" id="ARBA00004141"/>
    </source>
</evidence>
<evidence type="ECO:0000256" key="10">
    <source>
        <dbReference type="ARBA" id="ARBA00023209"/>
    </source>
</evidence>
<evidence type="ECO:0000313" key="15">
    <source>
        <dbReference type="EMBL" id="RZB55331.1"/>
    </source>
</evidence>
<keyword evidence="9 14" id="KW-0472">Membrane</keyword>
<evidence type="ECO:0000256" key="2">
    <source>
        <dbReference type="ARBA" id="ARBA00006675"/>
    </source>
</evidence>
<accession>A0A445G269</accession>
<name>A0A445G269_GLYSO</name>
<dbReference type="PANTHER" id="PTHR31201:SF1">
    <property type="entry name" value="GLYCEROPHOSPHOCHOLINE ACYLTRANSFERASE 1"/>
    <property type="match status" value="1"/>
</dbReference>
<evidence type="ECO:0000256" key="7">
    <source>
        <dbReference type="ARBA" id="ARBA00022989"/>
    </source>
</evidence>
<dbReference type="GO" id="GO:0003676">
    <property type="term" value="F:nucleic acid binding"/>
    <property type="evidence" value="ECO:0007669"/>
    <property type="project" value="InterPro"/>
</dbReference>
<dbReference type="GO" id="GO:0006656">
    <property type="term" value="P:phosphatidylcholine biosynthetic process"/>
    <property type="evidence" value="ECO:0007669"/>
    <property type="project" value="TreeGrafter"/>
</dbReference>
<dbReference type="EMBL" id="QZWG01000017">
    <property type="protein sequence ID" value="RZB55331.1"/>
    <property type="molecule type" value="Genomic_DNA"/>
</dbReference>
<keyword evidence="7 14" id="KW-1133">Transmembrane helix</keyword>